<evidence type="ECO:0000256" key="3">
    <source>
        <dbReference type="SAM" id="MobiDB-lite"/>
    </source>
</evidence>
<dbReference type="InterPro" id="IPR018228">
    <property type="entry name" value="DNase_TatD-rel_CS"/>
</dbReference>
<name>A0A8J1JK57_XENTR</name>
<comment type="similarity">
    <text evidence="1">Belongs to the metallo-dependent hydrolases superfamily. TatD-type hydrolase family.</text>
</comment>
<dbReference type="RefSeq" id="XP_031757021.1">
    <property type="nucleotide sequence ID" value="XM_031901161.1"/>
</dbReference>
<dbReference type="GO" id="GO:0016788">
    <property type="term" value="F:hydrolase activity, acting on ester bonds"/>
    <property type="evidence" value="ECO:0007669"/>
    <property type="project" value="InterPro"/>
</dbReference>
<feature type="compositionally biased region" description="Basic and acidic residues" evidence="3">
    <location>
        <begin position="267"/>
        <end position="278"/>
    </location>
</feature>
<reference evidence="5 6" key="1">
    <citation type="submission" date="2025-04" db="UniProtKB">
        <authorList>
            <consortium name="RefSeq"/>
        </authorList>
    </citation>
    <scope>IDENTIFICATION</scope>
    <source>
        <strain evidence="5 6">Nigerian</strain>
        <tissue evidence="5 6">Liver and blood</tissue>
    </source>
</reference>
<dbReference type="CDD" id="cd01310">
    <property type="entry name" value="TatD_DNAse"/>
    <property type="match status" value="1"/>
</dbReference>
<evidence type="ECO:0000313" key="6">
    <source>
        <dbReference type="RefSeq" id="XP_031757020.1"/>
    </source>
</evidence>
<evidence type="ECO:0000313" key="8">
    <source>
        <dbReference type="Xenbase" id="XB-GENE-1003934"/>
    </source>
</evidence>
<evidence type="ECO:0000256" key="1">
    <source>
        <dbReference type="ARBA" id="ARBA00009275"/>
    </source>
</evidence>
<proteinExistence type="inferred from homology"/>
<evidence type="ECO:0000256" key="2">
    <source>
        <dbReference type="ARBA" id="ARBA00022801"/>
    </source>
</evidence>
<dbReference type="CTD" id="9797"/>
<keyword evidence="4" id="KW-1185">Reference proteome</keyword>
<dbReference type="OrthoDB" id="413993at2759"/>
<dbReference type="InterPro" id="IPR001130">
    <property type="entry name" value="TatD-like"/>
</dbReference>
<dbReference type="RefSeq" id="XP_031757020.1">
    <property type="nucleotide sequence ID" value="XM_031901160.1"/>
</dbReference>
<dbReference type="AlphaFoldDB" id="A0A8J1JK57"/>
<feature type="compositionally biased region" description="Polar residues" evidence="3">
    <location>
        <begin position="192"/>
        <end position="203"/>
    </location>
</feature>
<dbReference type="SUPFAM" id="SSF51556">
    <property type="entry name" value="Metallo-dependent hydrolases"/>
    <property type="match status" value="1"/>
</dbReference>
<evidence type="ECO:0000313" key="7">
    <source>
        <dbReference type="RefSeq" id="XP_031757021.1"/>
    </source>
</evidence>
<organism evidence="4 7">
    <name type="scientific">Xenopus tropicalis</name>
    <name type="common">Western clawed frog</name>
    <name type="synonym">Silurana tropicalis</name>
    <dbReference type="NCBI Taxonomy" id="8364"/>
    <lineage>
        <taxon>Eukaryota</taxon>
        <taxon>Metazoa</taxon>
        <taxon>Chordata</taxon>
        <taxon>Craniata</taxon>
        <taxon>Vertebrata</taxon>
        <taxon>Euteleostomi</taxon>
        <taxon>Amphibia</taxon>
        <taxon>Batrachia</taxon>
        <taxon>Anura</taxon>
        <taxon>Pipoidea</taxon>
        <taxon>Pipidae</taxon>
        <taxon>Xenopodinae</taxon>
        <taxon>Xenopus</taxon>
        <taxon>Silurana</taxon>
    </lineage>
</organism>
<feature type="compositionally biased region" description="Polar residues" evidence="3">
    <location>
        <begin position="90"/>
        <end position="109"/>
    </location>
</feature>
<keyword evidence="2" id="KW-0378">Hydrolase</keyword>
<feature type="compositionally biased region" description="Basic and acidic residues" evidence="3">
    <location>
        <begin position="174"/>
        <end position="191"/>
    </location>
</feature>
<dbReference type="Xenbase" id="XB-GENE-1003934">
    <property type="gene designation" value="tatdn2"/>
</dbReference>
<dbReference type="PANTHER" id="PTHR46363:SF1">
    <property type="entry name" value="DEOXYRIBONUCLEASE TATDN2-RELATED"/>
    <property type="match status" value="1"/>
</dbReference>
<dbReference type="Proteomes" id="UP000008143">
    <property type="component" value="Chromosome 4"/>
</dbReference>
<feature type="region of interest" description="Disordered" evidence="3">
    <location>
        <begin position="1"/>
        <end position="284"/>
    </location>
</feature>
<evidence type="ECO:0000313" key="5">
    <source>
        <dbReference type="RefSeq" id="XP_002936300.1"/>
    </source>
</evidence>
<dbReference type="FunFam" id="3.20.20.140:FF:000027">
    <property type="entry name" value="putative deoxyribonuclease TATDN2"/>
    <property type="match status" value="1"/>
</dbReference>
<dbReference type="AGR" id="Xenbase:XB-GENE-1003934"/>
<feature type="compositionally biased region" description="Basic and acidic residues" evidence="3">
    <location>
        <begin position="68"/>
        <end position="80"/>
    </location>
</feature>
<protein>
    <submittedName>
        <fullName evidence="5 6">Deoxyribonuclease TATDN2</fullName>
    </submittedName>
</protein>
<dbReference type="PANTHER" id="PTHR46363">
    <property type="entry name" value="DEOXYRIBONUCLEASE TATDN2-RELATED"/>
    <property type="match status" value="1"/>
</dbReference>
<accession>A0A8J1JK57</accession>
<dbReference type="OMA" id="RISKFAH"/>
<feature type="compositionally biased region" description="Low complexity" evidence="3">
    <location>
        <begin position="58"/>
        <end position="67"/>
    </location>
</feature>
<dbReference type="PROSITE" id="PS01090">
    <property type="entry name" value="TATD_2"/>
    <property type="match status" value="1"/>
</dbReference>
<dbReference type="GeneID" id="100379794"/>
<dbReference type="Gene3D" id="3.20.20.140">
    <property type="entry name" value="Metal-dependent hydrolases"/>
    <property type="match status" value="1"/>
</dbReference>
<dbReference type="KEGG" id="xtr:100379794"/>
<dbReference type="RefSeq" id="XP_002936300.1">
    <property type="nucleotide sequence ID" value="XM_002936254.5"/>
</dbReference>
<dbReference type="Pfam" id="PF01026">
    <property type="entry name" value="TatD_DNase"/>
    <property type="match status" value="1"/>
</dbReference>
<sequence length="697" mass="79048">MASSSNNLRKHRWSSPPEMSPNKYLKRSESDPPRRVSYTTSEESERPPQASVRRVTISPRSAAPSESPRFRNEDSEEHSARAKGRIRPSLHTSSVNESTLKVTSAGASTKRSEGNHNADQGTENTRRSQKDISCSRTPRAQAPSMLFMKAFQDIIKNPERTQSLTSTPKKRHREKESDEESNKFILKEKGNDTSTAETSYSPETESKTLPGVKETVASEHQEENDENCAELLDSSPATPELQPEPGADTQQESSRLVFLYDEDSDKEGDKEDVSDKDPSIGSDFSDIEDVVSLARFSQEDEVLPSSPATQETFDVSSHYVMYPLHLYRSPWRHYMERSASSSTYVPRTEENTWRQDAANSSLISEHSANIVDNTVLSVSSDSDSAGSRRRERSGSFDTSWTYGNTTKVMRRTSEPCLTDTIKLPKFLEDGFIDTHCHLDMLFSKLSFSGSFTELRRKYTTTFPREFQGCIADFCDPGTLHKHQWEHLLEEDMVWGAFGCHPHFAQYYNDKKQEEILKAMRHPKAVAYGEMGLDYSYKCSTEVSVQHEVFEKQLKLAVSMGKPLVIHCRDADEDLMKIMKKCVPRDYKIHRHCFTGNYKVIEPFLTEFPNMAVGFTAVLTYPSAQEAREAMKQIPLERLIVETDAPYFLPRQVPKSLCKFSHPGLAMHTVQEIAKTKNLSVKSVLATLLQNTNRLYSL</sequence>
<dbReference type="InterPro" id="IPR032466">
    <property type="entry name" value="Metal_Hydrolase"/>
</dbReference>
<gene>
    <name evidence="5 6 7 8" type="primary">tatdn2</name>
</gene>
<dbReference type="PROSITE" id="PS01137">
    <property type="entry name" value="TATD_1"/>
    <property type="match status" value="1"/>
</dbReference>
<evidence type="ECO:0000313" key="4">
    <source>
        <dbReference type="Proteomes" id="UP000008143"/>
    </source>
</evidence>